<accession>A0A418XR76</accession>
<dbReference type="InterPro" id="IPR017735">
    <property type="entry name" value="T6SS_FHA"/>
</dbReference>
<evidence type="ECO:0000313" key="2">
    <source>
        <dbReference type="EMBL" id="RJG15018.1"/>
    </source>
</evidence>
<dbReference type="AlphaFoldDB" id="A0A418XR76"/>
<evidence type="ECO:0000259" key="1">
    <source>
        <dbReference type="Pfam" id="PF20232"/>
    </source>
</evidence>
<dbReference type="InterPro" id="IPR046883">
    <property type="entry name" value="T6SS_FHA_C"/>
</dbReference>
<comment type="caution">
    <text evidence="2">The sequence shown here is derived from an EMBL/GenBank/DDBJ whole genome shotgun (WGS) entry which is preliminary data.</text>
</comment>
<keyword evidence="3" id="KW-1185">Reference proteome</keyword>
<evidence type="ECO:0000313" key="3">
    <source>
        <dbReference type="Proteomes" id="UP000284006"/>
    </source>
</evidence>
<dbReference type="RefSeq" id="WP_119811559.1">
    <property type="nucleotide sequence ID" value="NZ_QYUP01000121.1"/>
</dbReference>
<protein>
    <submittedName>
        <fullName evidence="2">Type VI secretion system-associated FHA domain protein TagH</fullName>
    </submittedName>
</protein>
<name>A0A418XR76_9BURK</name>
<dbReference type="Proteomes" id="UP000284006">
    <property type="component" value="Unassembled WGS sequence"/>
</dbReference>
<reference evidence="2 3" key="1">
    <citation type="submission" date="2018-09" db="EMBL/GenBank/DDBJ databases">
        <authorList>
            <person name="Zhu H."/>
        </authorList>
    </citation>
    <scope>NUCLEOTIDE SEQUENCE [LARGE SCALE GENOMIC DNA]</scope>
    <source>
        <strain evidence="2 3">K1S02-61</strain>
    </source>
</reference>
<dbReference type="EMBL" id="QYUP01000121">
    <property type="protein sequence ID" value="RJG15018.1"/>
    <property type="molecule type" value="Genomic_DNA"/>
</dbReference>
<organism evidence="2 3">
    <name type="scientific">Massilia cavernae</name>
    <dbReference type="NCBI Taxonomy" id="2320864"/>
    <lineage>
        <taxon>Bacteria</taxon>
        <taxon>Pseudomonadati</taxon>
        <taxon>Pseudomonadota</taxon>
        <taxon>Betaproteobacteria</taxon>
        <taxon>Burkholderiales</taxon>
        <taxon>Oxalobacteraceae</taxon>
        <taxon>Telluria group</taxon>
        <taxon>Massilia</taxon>
    </lineage>
</organism>
<dbReference type="Pfam" id="PF20232">
    <property type="entry name" value="T6SS_FHA_C"/>
    <property type="match status" value="1"/>
</dbReference>
<dbReference type="OrthoDB" id="273564at2"/>
<feature type="domain" description="Type VI secretion system FHA" evidence="1">
    <location>
        <begin position="24"/>
        <end position="202"/>
    </location>
</feature>
<gene>
    <name evidence="2" type="primary">tagH</name>
    <name evidence="2" type="ORF">D3872_14955</name>
</gene>
<dbReference type="NCBIfam" id="TIGR03354">
    <property type="entry name" value="VI_FHA"/>
    <property type="match status" value="1"/>
</dbReference>
<sequence>MSKLADISPDSADATDALTQAFLRGAGIPTDALASGLTPELMELVGKLLANSLQGAIDQLALRSLVKQEVKADVTMVVVRNNNPLKFFPDSPTVLTQMLRKKMPGFMEPMEAIEDASRALHGHQLGVVAGCRASMDGVMQRLAPSHLEAALGAPGVLDTLIPSRRPAALWREYVRQYGALATEARDEFKGAFGAAFLAAYEHEVDRFDKDAAHV</sequence>
<proteinExistence type="predicted"/>